<name>A0A0A8XQH1_ARUDO</name>
<accession>A0A0A8XQH1</accession>
<sequence>MAKPAKGTQTVSRNGPSLPTRSSHNLCHPFNNIQGHFHKATPLIINTSTGTAMTATSTLRGR</sequence>
<dbReference type="EMBL" id="GBRH01283035">
    <property type="protein sequence ID" value="JAD14860.1"/>
    <property type="molecule type" value="Transcribed_RNA"/>
</dbReference>
<evidence type="ECO:0000313" key="2">
    <source>
        <dbReference type="EMBL" id="JAD14860.1"/>
    </source>
</evidence>
<proteinExistence type="predicted"/>
<reference evidence="2" key="1">
    <citation type="submission" date="2014-09" db="EMBL/GenBank/DDBJ databases">
        <authorList>
            <person name="Magalhaes I.L.F."/>
            <person name="Oliveira U."/>
            <person name="Santos F.R."/>
            <person name="Vidigal T.H.D.A."/>
            <person name="Brescovit A.D."/>
            <person name="Santos A.J."/>
        </authorList>
    </citation>
    <scope>NUCLEOTIDE SEQUENCE</scope>
    <source>
        <tissue evidence="2">Shoot tissue taken approximately 20 cm above the soil surface</tissue>
    </source>
</reference>
<feature type="region of interest" description="Disordered" evidence="1">
    <location>
        <begin position="1"/>
        <end position="26"/>
    </location>
</feature>
<organism evidence="2">
    <name type="scientific">Arundo donax</name>
    <name type="common">Giant reed</name>
    <name type="synonym">Donax arundinaceus</name>
    <dbReference type="NCBI Taxonomy" id="35708"/>
    <lineage>
        <taxon>Eukaryota</taxon>
        <taxon>Viridiplantae</taxon>
        <taxon>Streptophyta</taxon>
        <taxon>Embryophyta</taxon>
        <taxon>Tracheophyta</taxon>
        <taxon>Spermatophyta</taxon>
        <taxon>Magnoliopsida</taxon>
        <taxon>Liliopsida</taxon>
        <taxon>Poales</taxon>
        <taxon>Poaceae</taxon>
        <taxon>PACMAD clade</taxon>
        <taxon>Arundinoideae</taxon>
        <taxon>Arundineae</taxon>
        <taxon>Arundo</taxon>
    </lineage>
</organism>
<reference evidence="2" key="2">
    <citation type="journal article" date="2015" name="Data Brief">
        <title>Shoot transcriptome of the giant reed, Arundo donax.</title>
        <authorList>
            <person name="Barrero R.A."/>
            <person name="Guerrero F.D."/>
            <person name="Moolhuijzen P."/>
            <person name="Goolsby J.A."/>
            <person name="Tidwell J."/>
            <person name="Bellgard S.E."/>
            <person name="Bellgard M.I."/>
        </authorList>
    </citation>
    <scope>NUCLEOTIDE SEQUENCE</scope>
    <source>
        <tissue evidence="2">Shoot tissue taken approximately 20 cm above the soil surface</tissue>
    </source>
</reference>
<protein>
    <submittedName>
        <fullName evidence="2">Uncharacterized protein</fullName>
    </submittedName>
</protein>
<evidence type="ECO:0000256" key="1">
    <source>
        <dbReference type="SAM" id="MobiDB-lite"/>
    </source>
</evidence>
<feature type="compositionally biased region" description="Polar residues" evidence="1">
    <location>
        <begin position="7"/>
        <end position="25"/>
    </location>
</feature>
<dbReference type="AlphaFoldDB" id="A0A0A8XQH1"/>